<dbReference type="PANTHER" id="PTHR39081">
    <property type="entry name" value="MUT7-C DOMAIN-CONTAINING PROTEIN"/>
    <property type="match status" value="1"/>
</dbReference>
<feature type="domain" description="Mut7-C RNAse" evidence="1">
    <location>
        <begin position="5"/>
        <end position="145"/>
    </location>
</feature>
<evidence type="ECO:0000313" key="2">
    <source>
        <dbReference type="EMBL" id="QPM69352.1"/>
    </source>
</evidence>
<dbReference type="RefSeq" id="WP_218111828.1">
    <property type="nucleotide sequence ID" value="NZ_CP065383.1"/>
</dbReference>
<protein>
    <recommendedName>
        <fullName evidence="1">Mut7-C RNAse domain-containing protein</fullName>
    </recommendedName>
</protein>
<dbReference type="EMBL" id="CP065383">
    <property type="protein sequence ID" value="QPM69352.1"/>
    <property type="molecule type" value="Genomic_DNA"/>
</dbReference>
<dbReference type="KEGG" id="alam:RT761_02582"/>
<dbReference type="InterPro" id="IPR002782">
    <property type="entry name" value="Mut7-C_RNAse_dom"/>
</dbReference>
<sequence>MSNNKFIADCMLGKLARWLRILGFDTQYVRYLADAQLLAQARYQNRILLTKDTLLYKKAKNLGYLVRSVTVEKQINEILHHFQLHPHLSLTRCPHCNIPLEIPSQKAQIPWAPLYVLRSFSDIKVCPRCNQTFWPGTHWKNIIKKLESLDLGFDEK</sequence>
<organism evidence="2 3">
    <name type="scientific">Atribacter laminatus</name>
    <dbReference type="NCBI Taxonomy" id="2847778"/>
    <lineage>
        <taxon>Bacteria</taxon>
        <taxon>Pseudomonadati</taxon>
        <taxon>Atribacterota</taxon>
        <taxon>Atribacteria</taxon>
        <taxon>Atribacterales</taxon>
        <taxon>Atribacteraceae</taxon>
        <taxon>Atribacter</taxon>
    </lineage>
</organism>
<keyword evidence="3" id="KW-1185">Reference proteome</keyword>
<proteinExistence type="predicted"/>
<accession>A0A7T1ANU8</accession>
<dbReference type="PANTHER" id="PTHR39081:SF1">
    <property type="entry name" value="MUT7-C RNASE DOMAIN-CONTAINING PROTEIN"/>
    <property type="match status" value="1"/>
</dbReference>
<name>A0A7T1ANU8_ATRLM</name>
<evidence type="ECO:0000259" key="1">
    <source>
        <dbReference type="Pfam" id="PF01927"/>
    </source>
</evidence>
<dbReference type="Proteomes" id="UP000594463">
    <property type="component" value="Chromosome"/>
</dbReference>
<dbReference type="AlphaFoldDB" id="A0A7T1ANU8"/>
<dbReference type="Pfam" id="PF01927">
    <property type="entry name" value="Mut7-C"/>
    <property type="match status" value="1"/>
</dbReference>
<evidence type="ECO:0000313" key="3">
    <source>
        <dbReference type="Proteomes" id="UP000594463"/>
    </source>
</evidence>
<gene>
    <name evidence="2" type="ORF">RT761_02582</name>
</gene>
<reference evidence="2 3" key="1">
    <citation type="journal article" date="2021" name="Nat. Commun.">
        <title>Isolation of a member of the candidate phylum Atribacteria reveals a unique cell membrane structure.</title>
        <authorList>
            <person name="Taiki K."/>
            <person name="Nobu M.K."/>
            <person name="Kusada H."/>
            <person name="Meng X.-Y."/>
            <person name="Hosoki N."/>
            <person name="Uematsu K."/>
            <person name="Yoshioka H."/>
            <person name="Kamagata Y."/>
            <person name="Tamaki H."/>
        </authorList>
    </citation>
    <scope>NUCLEOTIDE SEQUENCE [LARGE SCALE GENOMIC DNA]</scope>
    <source>
        <strain evidence="2 3">RT761</strain>
    </source>
</reference>